<evidence type="ECO:0000313" key="3">
    <source>
        <dbReference type="Proteomes" id="UP000249130"/>
    </source>
</evidence>
<gene>
    <name evidence="2" type="ORF">CH341_26875</name>
</gene>
<dbReference type="PANTHER" id="PTHR34309:SF10">
    <property type="entry name" value="SLR1406 PROTEIN"/>
    <property type="match status" value="1"/>
</dbReference>
<dbReference type="InterPro" id="IPR052517">
    <property type="entry name" value="GlcG_carb_metab_protein"/>
</dbReference>
<dbReference type="InterPro" id="IPR005624">
    <property type="entry name" value="PduO/GlcC-like"/>
</dbReference>
<protein>
    <recommendedName>
        <fullName evidence="4">Heme-binding protein</fullName>
    </recommendedName>
</protein>
<evidence type="ECO:0000256" key="1">
    <source>
        <dbReference type="SAM" id="SignalP"/>
    </source>
</evidence>
<dbReference type="PANTHER" id="PTHR34309">
    <property type="entry name" value="SLR1406 PROTEIN"/>
    <property type="match status" value="1"/>
</dbReference>
<dbReference type="EMBL" id="NPEX01000322">
    <property type="protein sequence ID" value="RAI38945.1"/>
    <property type="molecule type" value="Genomic_DNA"/>
</dbReference>
<keyword evidence="3" id="KW-1185">Reference proteome</keyword>
<evidence type="ECO:0008006" key="4">
    <source>
        <dbReference type="Google" id="ProtNLM"/>
    </source>
</evidence>
<dbReference type="Gene3D" id="3.30.450.150">
    <property type="entry name" value="Haem-degrading domain"/>
    <property type="match status" value="1"/>
</dbReference>
<reference evidence="2 3" key="1">
    <citation type="submission" date="2017-07" db="EMBL/GenBank/DDBJ databases">
        <title>Draft Genome Sequences of Select Purple Nonsulfur Bacteria.</title>
        <authorList>
            <person name="Lasarre B."/>
            <person name="Mckinlay J.B."/>
        </authorList>
    </citation>
    <scope>NUCLEOTIDE SEQUENCE [LARGE SCALE GENOMIC DNA]</scope>
    <source>
        <strain evidence="2 3">DSM 5909</strain>
    </source>
</reference>
<dbReference type="OrthoDB" id="9815788at2"/>
<organism evidence="2 3">
    <name type="scientific">Rhodoplanes roseus</name>
    <dbReference type="NCBI Taxonomy" id="29409"/>
    <lineage>
        <taxon>Bacteria</taxon>
        <taxon>Pseudomonadati</taxon>
        <taxon>Pseudomonadota</taxon>
        <taxon>Alphaproteobacteria</taxon>
        <taxon>Hyphomicrobiales</taxon>
        <taxon>Nitrobacteraceae</taxon>
        <taxon>Rhodoplanes</taxon>
    </lineage>
</organism>
<feature type="chain" id="PRO_5016301337" description="Heme-binding protein" evidence="1">
    <location>
        <begin position="32"/>
        <end position="175"/>
    </location>
</feature>
<comment type="caution">
    <text evidence="2">The sequence shown here is derived from an EMBL/GenBank/DDBJ whole genome shotgun (WGS) entry which is preliminary data.</text>
</comment>
<dbReference type="SUPFAM" id="SSF143744">
    <property type="entry name" value="GlcG-like"/>
    <property type="match status" value="1"/>
</dbReference>
<dbReference type="Proteomes" id="UP000249130">
    <property type="component" value="Unassembled WGS sequence"/>
</dbReference>
<keyword evidence="1" id="KW-0732">Signal</keyword>
<dbReference type="AlphaFoldDB" id="A0A327KNM5"/>
<dbReference type="RefSeq" id="WP_111422065.1">
    <property type="nucleotide sequence ID" value="NZ_NPEX01000322.1"/>
</dbReference>
<accession>A0A327KNM5</accession>
<dbReference type="Pfam" id="PF03928">
    <property type="entry name" value="HbpS-like"/>
    <property type="match status" value="1"/>
</dbReference>
<name>A0A327KNM5_9BRAD</name>
<evidence type="ECO:0000313" key="2">
    <source>
        <dbReference type="EMBL" id="RAI38945.1"/>
    </source>
</evidence>
<sequence length="175" mass="17533">MTIGNNRSAPVALAASFAAALTVAAAGPASAELLTEKSLSLAQSLAMAQAAAETCKAQGYRVTVTVLGREGETRVVLRGDGASPHTVENSRRKAYTARTVRMSSADFAKRVADPATAPTASAQATLPGFIALAGALPVKVGDDVIGAIGVSGAPGGERDEVCAKAGLDKIAADLK</sequence>
<dbReference type="InterPro" id="IPR038084">
    <property type="entry name" value="PduO/GlcC-like_sf"/>
</dbReference>
<proteinExistence type="predicted"/>
<feature type="signal peptide" evidence="1">
    <location>
        <begin position="1"/>
        <end position="31"/>
    </location>
</feature>